<protein>
    <submittedName>
        <fullName evidence="2">Uncharacterized protein</fullName>
    </submittedName>
</protein>
<proteinExistence type="predicted"/>
<feature type="region of interest" description="Disordered" evidence="1">
    <location>
        <begin position="108"/>
        <end position="135"/>
    </location>
</feature>
<organism evidence="2">
    <name type="scientific">marine metagenome</name>
    <dbReference type="NCBI Taxonomy" id="408172"/>
    <lineage>
        <taxon>unclassified sequences</taxon>
        <taxon>metagenomes</taxon>
        <taxon>ecological metagenomes</taxon>
    </lineage>
</organism>
<gene>
    <name evidence="2" type="ORF">METZ01_LOCUS75621</name>
</gene>
<name>A0A381U614_9ZZZZ</name>
<evidence type="ECO:0000313" key="2">
    <source>
        <dbReference type="EMBL" id="SVA22767.1"/>
    </source>
</evidence>
<accession>A0A381U614</accession>
<dbReference type="AlphaFoldDB" id="A0A381U614"/>
<reference evidence="2" key="1">
    <citation type="submission" date="2018-05" db="EMBL/GenBank/DDBJ databases">
        <authorList>
            <person name="Lanie J.A."/>
            <person name="Ng W.-L."/>
            <person name="Kazmierczak K.M."/>
            <person name="Andrzejewski T.M."/>
            <person name="Davidsen T.M."/>
            <person name="Wayne K.J."/>
            <person name="Tettelin H."/>
            <person name="Glass J.I."/>
            <person name="Rusch D."/>
            <person name="Podicherti R."/>
            <person name="Tsui H.-C.T."/>
            <person name="Winkler M.E."/>
        </authorList>
    </citation>
    <scope>NUCLEOTIDE SEQUENCE</scope>
</reference>
<feature type="non-terminal residue" evidence="2">
    <location>
        <position position="157"/>
    </location>
</feature>
<evidence type="ECO:0000256" key="1">
    <source>
        <dbReference type="SAM" id="MobiDB-lite"/>
    </source>
</evidence>
<dbReference type="EMBL" id="UINC01005665">
    <property type="protein sequence ID" value="SVA22767.1"/>
    <property type="molecule type" value="Genomic_DNA"/>
</dbReference>
<sequence>MKFIKFFLVILTSFFINSCSQFGDSLFLPGEDPEDIVLYELDNEYLAPESKEYISFAHSSKELNSSYILVGKKTYGFEANLNTNESLSFDEDGALRLERDHPFLADKYKKGDIKNGGKDRDKDDKDRDKDDKDWDREDKEKCFELVMPYTLIMPDAS</sequence>